<dbReference type="PANTHER" id="PTHR43794">
    <property type="entry name" value="AMINOHYDROLASE SSNA-RELATED"/>
    <property type="match status" value="1"/>
</dbReference>
<dbReference type="InterPro" id="IPR050287">
    <property type="entry name" value="MTA/SAH_deaminase"/>
</dbReference>
<reference evidence="4 5" key="1">
    <citation type="submission" date="2024-06" db="EMBL/GenBank/DDBJ databases">
        <authorList>
            <person name="Kraege A."/>
            <person name="Thomma B."/>
        </authorList>
    </citation>
    <scope>NUCLEOTIDE SEQUENCE [LARGE SCALE GENOMIC DNA]</scope>
</reference>
<dbReference type="SUPFAM" id="SSF51556">
    <property type="entry name" value="Metallo-dependent hydrolases"/>
    <property type="match status" value="1"/>
</dbReference>
<dbReference type="EMBL" id="CAXHTA020000004">
    <property type="protein sequence ID" value="CAL5220779.1"/>
    <property type="molecule type" value="Genomic_DNA"/>
</dbReference>
<dbReference type="InterPro" id="IPR011059">
    <property type="entry name" value="Metal-dep_hydrolase_composite"/>
</dbReference>
<dbReference type="Gene3D" id="2.30.40.10">
    <property type="entry name" value="Urease, subunit C, domain 1"/>
    <property type="match status" value="1"/>
</dbReference>
<comment type="caution">
    <text evidence="4">The sequence shown here is derived from an EMBL/GenBank/DDBJ whole genome shotgun (WGS) entry which is preliminary data.</text>
</comment>
<evidence type="ECO:0000313" key="5">
    <source>
        <dbReference type="Proteomes" id="UP001497392"/>
    </source>
</evidence>
<dbReference type="PANTHER" id="PTHR43794:SF11">
    <property type="entry name" value="AMIDOHYDROLASE-RELATED DOMAIN-CONTAINING PROTEIN"/>
    <property type="match status" value="1"/>
</dbReference>
<accession>A0ABP1FLE4</accession>
<evidence type="ECO:0000256" key="2">
    <source>
        <dbReference type="SAM" id="MobiDB-lite"/>
    </source>
</evidence>
<feature type="region of interest" description="Disordered" evidence="2">
    <location>
        <begin position="1"/>
        <end position="20"/>
    </location>
</feature>
<dbReference type="NCBIfam" id="NF006055">
    <property type="entry name" value="PRK08203.1"/>
    <property type="match status" value="1"/>
</dbReference>
<dbReference type="Gene3D" id="3.20.20.140">
    <property type="entry name" value="Metal-dependent hydrolases"/>
    <property type="match status" value="1"/>
</dbReference>
<evidence type="ECO:0000256" key="1">
    <source>
        <dbReference type="ARBA" id="ARBA00022801"/>
    </source>
</evidence>
<gene>
    <name evidence="4" type="primary">g2846</name>
    <name evidence="4" type="ORF">VP750_LOCUS2438</name>
</gene>
<keyword evidence="1" id="KW-0378">Hydrolase</keyword>
<dbReference type="InterPro" id="IPR032466">
    <property type="entry name" value="Metal_Hydrolase"/>
</dbReference>
<protein>
    <submittedName>
        <fullName evidence="4">G2846 protein</fullName>
    </submittedName>
</protein>
<dbReference type="InterPro" id="IPR006680">
    <property type="entry name" value="Amidohydro-rel"/>
</dbReference>
<dbReference type="Pfam" id="PF01979">
    <property type="entry name" value="Amidohydro_1"/>
    <property type="match status" value="1"/>
</dbReference>
<evidence type="ECO:0000259" key="3">
    <source>
        <dbReference type="Pfam" id="PF01979"/>
    </source>
</evidence>
<dbReference type="Proteomes" id="UP001497392">
    <property type="component" value="Unassembled WGS sequence"/>
</dbReference>
<proteinExistence type="predicted"/>
<organism evidence="4 5">
    <name type="scientific">Coccomyxa viridis</name>
    <dbReference type="NCBI Taxonomy" id="1274662"/>
    <lineage>
        <taxon>Eukaryota</taxon>
        <taxon>Viridiplantae</taxon>
        <taxon>Chlorophyta</taxon>
        <taxon>core chlorophytes</taxon>
        <taxon>Trebouxiophyceae</taxon>
        <taxon>Trebouxiophyceae incertae sedis</taxon>
        <taxon>Coccomyxaceae</taxon>
        <taxon>Coccomyxa</taxon>
    </lineage>
</organism>
<evidence type="ECO:0000313" key="4">
    <source>
        <dbReference type="EMBL" id="CAL5220779.1"/>
    </source>
</evidence>
<feature type="domain" description="Amidohydrolase-related" evidence="3">
    <location>
        <begin position="85"/>
        <end position="449"/>
    </location>
</feature>
<dbReference type="CDD" id="cd01298">
    <property type="entry name" value="ATZ_TRZ_like"/>
    <property type="match status" value="1"/>
</dbReference>
<dbReference type="SUPFAM" id="SSF51338">
    <property type="entry name" value="Composite domain of metallo-dependent hydrolases"/>
    <property type="match status" value="1"/>
</dbReference>
<keyword evidence="5" id="KW-1185">Reference proteome</keyword>
<name>A0ABP1FLE4_9CHLO</name>
<sequence>MVSAHGNGMKNGLHGKGDAPRPVPSGTILFKDIGMLATFNEKEEEIPDGAIFVKGNVIEWVGSTADLPEEYSTADEVMSMKDHLIMPGMVNTHHHMFQCLTRCVAQDSYLFGWLSTCYSAWEHMQANDMFTACKLAMAELILSGCTTSSDHLYIYPNDVTVGDSVRAARAIGMRFHPTRGAMSLGVSKGGLPPDSCCEEEDVALQRMEDAIKEYHDNSKYSMIRMVLAPCSPFTVTKDLMVKAAQLARKYEGVRLHTHMAENQEDIDFLEKMFSARPKAYIEEVGWDQDDVWFAHCCCLDDDDCKLYASKGLGIAHCPSSNMRLASGIAPVAKWLDSGINVGMGVDGTSSNDSGHMLAEVRLAMFLQRGGNNRLDVNCRKVLKMSIHGGAKNLGRTDIGQIAPGFAADFVGWKTNTIGFAGGLHDKVANLIMAAPSVGWVDLSVINGDIIVKDGVLQTLDLQELINEHNQCSARLVKHLPKGWQSGIPSNC</sequence>